<dbReference type="SMART" id="SM00317">
    <property type="entry name" value="SET"/>
    <property type="match status" value="1"/>
</dbReference>
<dbReference type="GO" id="GO:0006325">
    <property type="term" value="P:chromatin organization"/>
    <property type="evidence" value="ECO:0007669"/>
    <property type="project" value="UniProtKB-KW"/>
</dbReference>
<keyword evidence="2" id="KW-0863">Zinc-finger</keyword>
<dbReference type="InterPro" id="IPR001214">
    <property type="entry name" value="SET_dom"/>
</dbReference>
<organism evidence="7 8">
    <name type="scientific">Mucor circinelloides f. circinelloides (strain 1006PhL)</name>
    <name type="common">Mucormycosis agent</name>
    <name type="synonym">Calyptromyces circinelloides</name>
    <dbReference type="NCBI Taxonomy" id="1220926"/>
    <lineage>
        <taxon>Eukaryota</taxon>
        <taxon>Fungi</taxon>
        <taxon>Fungi incertae sedis</taxon>
        <taxon>Mucoromycota</taxon>
        <taxon>Mucoromycotina</taxon>
        <taxon>Mucoromycetes</taxon>
        <taxon>Mucorales</taxon>
        <taxon>Mucorineae</taxon>
        <taxon>Mucoraceae</taxon>
        <taxon>Mucor</taxon>
    </lineage>
</organism>
<feature type="compositionally biased region" description="Basic residues" evidence="5">
    <location>
        <begin position="498"/>
        <end position="517"/>
    </location>
</feature>
<dbReference type="PROSITE" id="PS01359">
    <property type="entry name" value="ZF_PHD_1"/>
    <property type="match status" value="1"/>
</dbReference>
<proteinExistence type="predicted"/>
<dbReference type="PANTHER" id="PTHR46462:SF3">
    <property type="entry name" value="UPSET, ISOFORM A"/>
    <property type="match status" value="1"/>
</dbReference>
<feature type="compositionally biased region" description="Polar residues" evidence="5">
    <location>
        <begin position="518"/>
        <end position="528"/>
    </location>
</feature>
<sequence length="804" mass="90660">MAFPIPRNSFAQHKQKSEPPVDTGLIRCVCPSTEDDGFTIQCERCLVWQHAFCVHITHANIPDHYLCDQCLKRKRPKLSKRITISKKKFRKLDAAEETLPKDSKKKRIVKSRVISRYVHPLFREARERWSSNSRWRQHFHDESGNHGPLLCDHGPFVTMDATTMYTKGVLMDTPVSNQGLFAARPIPALRYLMEVTGDILLKSEFKFDPANDFVLLGTPLSYIMFYPTLDLCIDTRQFGNKARYIRRSCHPNAELRNVVLPQSREDKTIHLGLFARHAIEKGQEVTISWNWQRGHISWKESMNWHQQHKQKNGDDVNEHQVIDEEEERRRKSTIKNMLDRFEKEFGVCACQNKRRCLIEHLKRQCAPPKEKPAVRSPSVNIISNKGGRRKSSVIMLKPKSIPPQPVRIEEKQIKPHPILSINKTISKDTSDDELLDVEGDIDIGDDLPTPLDNAPPLLDDNSSDEENADLSSLSSLSSLSVFEDSVNENSDEDESTRSRVRKKKSSNRHHHHHHKPTKQYTTGSSSASIALPPKTIETPTPIEKSIAPLPRKKLWMRDYLNKHNSTESMAKSAASTAAELPRESVTKEGSVSINTVSEDVVIAEPANETTNATPVEEKPIVTDVVARQETKTESTQDVVKVEQDTRSVAVDMDAAMTEAQQSNDIKQSGTIVEEEEEEGEINVMQDVDSIMADAQTVNVTDVAEKNAFDVDDGELSDASTILLDDDELEQVYKKNEAFATTATATNEVETESTISSPTKGSDGDLPVTSITNTAIITELKSKQNELLQNLEKKEMSPTAPFNDH</sequence>
<dbReference type="InterPro" id="IPR011011">
    <property type="entry name" value="Znf_FYVE_PHD"/>
</dbReference>
<dbReference type="InParanoid" id="S2K269"/>
<dbReference type="VEuPathDB" id="FungiDB:HMPREF1544_03913"/>
<dbReference type="SUPFAM" id="SSF57903">
    <property type="entry name" value="FYVE/PHD zinc finger"/>
    <property type="match status" value="1"/>
</dbReference>
<dbReference type="EMBL" id="KE123937">
    <property type="protein sequence ID" value="EPB89288.1"/>
    <property type="molecule type" value="Genomic_DNA"/>
</dbReference>
<dbReference type="STRING" id="1220926.S2K269"/>
<dbReference type="GO" id="GO:0008270">
    <property type="term" value="F:zinc ion binding"/>
    <property type="evidence" value="ECO:0007669"/>
    <property type="project" value="UniProtKB-KW"/>
</dbReference>
<feature type="compositionally biased region" description="Basic and acidic residues" evidence="5">
    <location>
        <begin position="311"/>
        <end position="322"/>
    </location>
</feature>
<evidence type="ECO:0000259" key="6">
    <source>
        <dbReference type="PROSITE" id="PS50280"/>
    </source>
</evidence>
<dbReference type="PROSITE" id="PS50280">
    <property type="entry name" value="SET"/>
    <property type="match status" value="1"/>
</dbReference>
<dbReference type="Proteomes" id="UP000014254">
    <property type="component" value="Unassembled WGS sequence"/>
</dbReference>
<dbReference type="Pfam" id="PF20826">
    <property type="entry name" value="PHD_5"/>
    <property type="match status" value="1"/>
</dbReference>
<accession>S2K269</accession>
<feature type="compositionally biased region" description="Acidic residues" evidence="5">
    <location>
        <begin position="485"/>
        <end position="494"/>
    </location>
</feature>
<dbReference type="CDD" id="cd15550">
    <property type="entry name" value="PHD_MLL5"/>
    <property type="match status" value="1"/>
</dbReference>
<evidence type="ECO:0000256" key="1">
    <source>
        <dbReference type="ARBA" id="ARBA00022723"/>
    </source>
</evidence>
<feature type="region of interest" description="Disordered" evidence="5">
    <location>
        <begin position="308"/>
        <end position="330"/>
    </location>
</feature>
<feature type="region of interest" description="Disordered" evidence="5">
    <location>
        <begin position="743"/>
        <end position="767"/>
    </location>
</feature>
<evidence type="ECO:0000256" key="4">
    <source>
        <dbReference type="ARBA" id="ARBA00022853"/>
    </source>
</evidence>
<dbReference type="GO" id="GO:0034967">
    <property type="term" value="C:Set3 complex"/>
    <property type="evidence" value="ECO:0007669"/>
    <property type="project" value="TreeGrafter"/>
</dbReference>
<name>S2K269_MUCC1</name>
<dbReference type="InterPro" id="IPR046341">
    <property type="entry name" value="SET_dom_sf"/>
</dbReference>
<dbReference type="eggNOG" id="KOG1844">
    <property type="taxonomic scope" value="Eukaryota"/>
</dbReference>
<dbReference type="SUPFAM" id="SSF82199">
    <property type="entry name" value="SET domain"/>
    <property type="match status" value="1"/>
</dbReference>
<evidence type="ECO:0000313" key="7">
    <source>
        <dbReference type="EMBL" id="EPB89288.1"/>
    </source>
</evidence>
<dbReference type="GO" id="GO:0006355">
    <property type="term" value="P:regulation of DNA-templated transcription"/>
    <property type="evidence" value="ECO:0007669"/>
    <property type="project" value="TreeGrafter"/>
</dbReference>
<feature type="region of interest" description="Disordered" evidence="5">
    <location>
        <begin position="367"/>
        <end position="391"/>
    </location>
</feature>
<feature type="region of interest" description="Disordered" evidence="5">
    <location>
        <begin position="440"/>
        <end position="541"/>
    </location>
</feature>
<feature type="domain" description="SET" evidence="6">
    <location>
        <begin position="166"/>
        <end position="290"/>
    </location>
</feature>
<feature type="compositionally biased region" description="Low complexity" evidence="5">
    <location>
        <begin position="532"/>
        <end position="541"/>
    </location>
</feature>
<feature type="compositionally biased region" description="Low complexity" evidence="5">
    <location>
        <begin position="743"/>
        <end position="753"/>
    </location>
</feature>
<dbReference type="PANTHER" id="PTHR46462">
    <property type="entry name" value="UPSET, ISOFORM A"/>
    <property type="match status" value="1"/>
</dbReference>
<dbReference type="Pfam" id="PF00856">
    <property type="entry name" value="SET"/>
    <property type="match status" value="1"/>
</dbReference>
<feature type="region of interest" description="Disordered" evidence="5">
    <location>
        <begin position="1"/>
        <end position="21"/>
    </location>
</feature>
<dbReference type="InterPro" id="IPR013083">
    <property type="entry name" value="Znf_RING/FYVE/PHD"/>
</dbReference>
<protein>
    <recommendedName>
        <fullName evidence="6">SET domain-containing protein</fullName>
    </recommendedName>
</protein>
<dbReference type="Gene3D" id="3.30.40.10">
    <property type="entry name" value="Zinc/RING finger domain, C3HC4 (zinc finger)"/>
    <property type="match status" value="1"/>
</dbReference>
<keyword evidence="8" id="KW-1185">Reference proteome</keyword>
<dbReference type="InterPro" id="IPR019786">
    <property type="entry name" value="Zinc_finger_PHD-type_CS"/>
</dbReference>
<dbReference type="GO" id="GO:0070210">
    <property type="term" value="C:Rpd3L-Expanded complex"/>
    <property type="evidence" value="ECO:0007669"/>
    <property type="project" value="TreeGrafter"/>
</dbReference>
<evidence type="ECO:0000256" key="3">
    <source>
        <dbReference type="ARBA" id="ARBA00022833"/>
    </source>
</evidence>
<keyword evidence="3" id="KW-0862">Zinc</keyword>
<evidence type="ECO:0000256" key="5">
    <source>
        <dbReference type="SAM" id="MobiDB-lite"/>
    </source>
</evidence>
<evidence type="ECO:0000313" key="8">
    <source>
        <dbReference type="Proteomes" id="UP000014254"/>
    </source>
</evidence>
<keyword evidence="1" id="KW-0479">Metal-binding</keyword>
<evidence type="ECO:0000256" key="2">
    <source>
        <dbReference type="ARBA" id="ARBA00022771"/>
    </source>
</evidence>
<dbReference type="OrthoDB" id="79252at2759"/>
<gene>
    <name evidence="7" type="ORF">HMPREF1544_03913</name>
</gene>
<dbReference type="Gene3D" id="2.170.270.10">
    <property type="entry name" value="SET domain"/>
    <property type="match status" value="1"/>
</dbReference>
<dbReference type="OMA" id="VHITHAN"/>
<dbReference type="InterPro" id="IPR001965">
    <property type="entry name" value="Znf_PHD"/>
</dbReference>
<reference evidence="8" key="1">
    <citation type="submission" date="2013-05" db="EMBL/GenBank/DDBJ databases">
        <title>The Genome sequence of Mucor circinelloides f. circinelloides 1006PhL.</title>
        <authorList>
            <consortium name="The Broad Institute Genomics Platform"/>
            <person name="Cuomo C."/>
            <person name="Earl A."/>
            <person name="Findley K."/>
            <person name="Lee S.C."/>
            <person name="Walker B."/>
            <person name="Young S."/>
            <person name="Zeng Q."/>
            <person name="Gargeya S."/>
            <person name="Fitzgerald M."/>
            <person name="Haas B."/>
            <person name="Abouelleil A."/>
            <person name="Allen A.W."/>
            <person name="Alvarado L."/>
            <person name="Arachchi H.M."/>
            <person name="Berlin A.M."/>
            <person name="Chapman S.B."/>
            <person name="Gainer-Dewar J."/>
            <person name="Goldberg J."/>
            <person name="Griggs A."/>
            <person name="Gujja S."/>
            <person name="Hansen M."/>
            <person name="Howarth C."/>
            <person name="Imamovic A."/>
            <person name="Ireland A."/>
            <person name="Larimer J."/>
            <person name="McCowan C."/>
            <person name="Murphy C."/>
            <person name="Pearson M."/>
            <person name="Poon T.W."/>
            <person name="Priest M."/>
            <person name="Roberts A."/>
            <person name="Saif S."/>
            <person name="Shea T."/>
            <person name="Sisk P."/>
            <person name="Sykes S."/>
            <person name="Wortman J."/>
            <person name="Nusbaum C."/>
            <person name="Birren B."/>
        </authorList>
    </citation>
    <scope>NUCLEOTIDE SEQUENCE [LARGE SCALE GENOMIC DNA]</scope>
    <source>
        <strain evidence="8">1006PhL</strain>
    </source>
</reference>
<feature type="region of interest" description="Disordered" evidence="5">
    <location>
        <begin position="571"/>
        <end position="590"/>
    </location>
</feature>
<dbReference type="AlphaFoldDB" id="S2K269"/>
<feature type="compositionally biased region" description="Low complexity" evidence="5">
    <location>
        <begin position="469"/>
        <end position="484"/>
    </location>
</feature>
<dbReference type="SMART" id="SM00249">
    <property type="entry name" value="PHD"/>
    <property type="match status" value="1"/>
</dbReference>
<keyword evidence="4" id="KW-0156">Chromatin regulator</keyword>